<dbReference type="EC" id="2.7.13.3" evidence="2"/>
<sequence length="762" mass="87692">MGFISVYTFKYTIIRLILCSLIGIELLVACNPKGEDRRVLVIHSFEEAYSAYPDFNKMISGQFKKAHINADIKTLYLDCHTYEEQAELDWMYLQLDSLGDWIPEVILVNEDQATYSLLKCGHRLVKETPVVFAGVNYPNWTLIKQFTNVTGFYDAPDYITNIKFIERFFQRKPRVMLLQEETYLDRQIKADLRKQLSTTKIKIYESNIGEPEPPRRTLKQKMEFRAGLDSTVVTIKSFHDTSVGSAGIIWNLGRYVNNSHYLQTKRDYITVNVGNFSYNSSFSAINEAVGYGENLIGGYFTPLHVQVEDEVGAAIQILKGKHPSDMSIQESKKTYVVDWKALRNDNLDVSLLPSDCEILNQPFYERYKALSLWVGSILLMTVVALFAWLIYIYRRETRRKKNALHELKNEKESLALAISGGNIYVWKRVDEYFVIEDAFWKSMGLLPHKFTTEGFLEILSPEHRRTFLKNEYKLHYAGTRMAKYQCNFDGKGYQWWEFRYSITEDAKGELSLLGMMLNIQEVKDREQELIEARELAEKAELKQSFLANMSHEIRTPLNAIVGFSNILAADEALTEEERCDYIDSINRNSDLLLNLVNDILELSRIESGFMTFELVACGVNQIIDENFDTYKVLVPEQLGFLKETLDNDVVVYVDKNRLAQVIGNFVNNAIKFTKSGYIKLGSAYDLDTRQVSIYVEDTGKGIPKEEHQMIFNRFYKQDEFTQGTGLGLSISKVIIDKLGGRIDLYSEPGKGSRFTVILPAMQ</sequence>
<name>A0A3E5B4T4_9BACE</name>
<evidence type="ECO:0000256" key="1">
    <source>
        <dbReference type="ARBA" id="ARBA00000085"/>
    </source>
</evidence>
<dbReference type="SUPFAM" id="SSF55874">
    <property type="entry name" value="ATPase domain of HSP90 chaperone/DNA topoisomerase II/histidine kinase"/>
    <property type="match status" value="1"/>
</dbReference>
<dbReference type="PROSITE" id="PS50109">
    <property type="entry name" value="HIS_KIN"/>
    <property type="match status" value="1"/>
</dbReference>
<dbReference type="PRINTS" id="PR00344">
    <property type="entry name" value="BCTRLSENSOR"/>
</dbReference>
<keyword evidence="7" id="KW-0472">Membrane</keyword>
<keyword evidence="5 9" id="KW-0418">Kinase</keyword>
<evidence type="ECO:0000256" key="2">
    <source>
        <dbReference type="ARBA" id="ARBA00012438"/>
    </source>
</evidence>
<protein>
    <recommendedName>
        <fullName evidence="2">histidine kinase</fullName>
        <ecNumber evidence="2">2.7.13.3</ecNumber>
    </recommendedName>
</protein>
<dbReference type="Pfam" id="PF02518">
    <property type="entry name" value="HATPase_c"/>
    <property type="match status" value="1"/>
</dbReference>
<gene>
    <name evidence="9" type="ORF">DXB65_17675</name>
</gene>
<dbReference type="SMART" id="SM00388">
    <property type="entry name" value="HisKA"/>
    <property type="match status" value="1"/>
</dbReference>
<dbReference type="Gene3D" id="3.30.565.10">
    <property type="entry name" value="Histidine kinase-like ATPase, C-terminal domain"/>
    <property type="match status" value="1"/>
</dbReference>
<dbReference type="InterPro" id="IPR050736">
    <property type="entry name" value="Sensor_HK_Regulatory"/>
</dbReference>
<keyword evidence="3" id="KW-0597">Phosphoprotein</keyword>
<dbReference type="RefSeq" id="WP_117725056.1">
    <property type="nucleotide sequence ID" value="NZ_QSUL01000013.1"/>
</dbReference>
<evidence type="ECO:0000259" key="8">
    <source>
        <dbReference type="PROSITE" id="PS50109"/>
    </source>
</evidence>
<reference evidence="9 10" key="1">
    <citation type="submission" date="2018-08" db="EMBL/GenBank/DDBJ databases">
        <title>A genome reference for cultivated species of the human gut microbiota.</title>
        <authorList>
            <person name="Zou Y."/>
            <person name="Xue W."/>
            <person name="Luo G."/>
        </authorList>
    </citation>
    <scope>NUCLEOTIDE SEQUENCE [LARGE SCALE GENOMIC DNA]</scope>
    <source>
        <strain evidence="9 10">OM05-15BH</strain>
    </source>
</reference>
<comment type="caution">
    <text evidence="9">The sequence shown here is derived from an EMBL/GenBank/DDBJ whole genome shotgun (WGS) entry which is preliminary data.</text>
</comment>
<evidence type="ECO:0000313" key="10">
    <source>
        <dbReference type="Proteomes" id="UP000260983"/>
    </source>
</evidence>
<accession>A0A3E5B4T4</accession>
<dbReference type="InterPro" id="IPR003661">
    <property type="entry name" value="HisK_dim/P_dom"/>
</dbReference>
<dbReference type="AlphaFoldDB" id="A0A3E5B4T4"/>
<dbReference type="CDD" id="cd00082">
    <property type="entry name" value="HisKA"/>
    <property type="match status" value="1"/>
</dbReference>
<keyword evidence="7" id="KW-0812">Transmembrane</keyword>
<dbReference type="InterPro" id="IPR036890">
    <property type="entry name" value="HATPase_C_sf"/>
</dbReference>
<dbReference type="SUPFAM" id="SSF47384">
    <property type="entry name" value="Homodimeric domain of signal transducing histidine kinase"/>
    <property type="match status" value="1"/>
</dbReference>
<dbReference type="InterPro" id="IPR005467">
    <property type="entry name" value="His_kinase_dom"/>
</dbReference>
<dbReference type="InterPro" id="IPR003594">
    <property type="entry name" value="HATPase_dom"/>
</dbReference>
<dbReference type="Proteomes" id="UP000260983">
    <property type="component" value="Unassembled WGS sequence"/>
</dbReference>
<dbReference type="PANTHER" id="PTHR43711:SF31">
    <property type="entry name" value="HISTIDINE KINASE"/>
    <property type="match status" value="1"/>
</dbReference>
<proteinExistence type="predicted"/>
<dbReference type="Gene3D" id="1.10.287.130">
    <property type="match status" value="1"/>
</dbReference>
<feature type="domain" description="Histidine kinase" evidence="8">
    <location>
        <begin position="548"/>
        <end position="762"/>
    </location>
</feature>
<organism evidence="9 10">
    <name type="scientific">Bacteroides oleiciplenus</name>
    <dbReference type="NCBI Taxonomy" id="626931"/>
    <lineage>
        <taxon>Bacteria</taxon>
        <taxon>Pseudomonadati</taxon>
        <taxon>Bacteroidota</taxon>
        <taxon>Bacteroidia</taxon>
        <taxon>Bacteroidales</taxon>
        <taxon>Bacteroidaceae</taxon>
        <taxon>Bacteroides</taxon>
    </lineage>
</organism>
<dbReference type="Pfam" id="PF00512">
    <property type="entry name" value="HisKA"/>
    <property type="match status" value="1"/>
</dbReference>
<feature type="transmembrane region" description="Helical" evidence="7">
    <location>
        <begin position="370"/>
        <end position="393"/>
    </location>
</feature>
<dbReference type="SMART" id="SM00387">
    <property type="entry name" value="HATPase_c"/>
    <property type="match status" value="1"/>
</dbReference>
<dbReference type="GO" id="GO:0000155">
    <property type="term" value="F:phosphorelay sensor kinase activity"/>
    <property type="evidence" value="ECO:0007669"/>
    <property type="project" value="InterPro"/>
</dbReference>
<evidence type="ECO:0000256" key="4">
    <source>
        <dbReference type="ARBA" id="ARBA00022679"/>
    </source>
</evidence>
<keyword evidence="4" id="KW-0808">Transferase</keyword>
<evidence type="ECO:0000256" key="5">
    <source>
        <dbReference type="ARBA" id="ARBA00022777"/>
    </source>
</evidence>
<comment type="catalytic activity">
    <reaction evidence="1">
        <text>ATP + protein L-histidine = ADP + protein N-phospho-L-histidine.</text>
        <dbReference type="EC" id="2.7.13.3"/>
    </reaction>
</comment>
<dbReference type="InterPro" id="IPR004358">
    <property type="entry name" value="Sig_transdc_His_kin-like_C"/>
</dbReference>
<evidence type="ECO:0000313" key="9">
    <source>
        <dbReference type="EMBL" id="RGN32611.1"/>
    </source>
</evidence>
<dbReference type="InterPro" id="IPR036097">
    <property type="entry name" value="HisK_dim/P_sf"/>
</dbReference>
<evidence type="ECO:0000256" key="7">
    <source>
        <dbReference type="SAM" id="Phobius"/>
    </source>
</evidence>
<dbReference type="EMBL" id="QSUL01000013">
    <property type="protein sequence ID" value="RGN32611.1"/>
    <property type="molecule type" value="Genomic_DNA"/>
</dbReference>
<evidence type="ECO:0000256" key="6">
    <source>
        <dbReference type="ARBA" id="ARBA00023012"/>
    </source>
</evidence>
<keyword evidence="7" id="KW-1133">Transmembrane helix</keyword>
<dbReference type="PANTHER" id="PTHR43711">
    <property type="entry name" value="TWO-COMPONENT HISTIDINE KINASE"/>
    <property type="match status" value="1"/>
</dbReference>
<keyword evidence="6" id="KW-0902">Two-component regulatory system</keyword>
<evidence type="ECO:0000256" key="3">
    <source>
        <dbReference type="ARBA" id="ARBA00022553"/>
    </source>
</evidence>